<feature type="region of interest" description="Disordered" evidence="1">
    <location>
        <begin position="458"/>
        <end position="481"/>
    </location>
</feature>
<organism evidence="2 3">
    <name type="scientific">Euplotes crassus</name>
    <dbReference type="NCBI Taxonomy" id="5936"/>
    <lineage>
        <taxon>Eukaryota</taxon>
        <taxon>Sar</taxon>
        <taxon>Alveolata</taxon>
        <taxon>Ciliophora</taxon>
        <taxon>Intramacronucleata</taxon>
        <taxon>Spirotrichea</taxon>
        <taxon>Hypotrichia</taxon>
        <taxon>Euplotida</taxon>
        <taxon>Euplotidae</taxon>
        <taxon>Moneuplotes</taxon>
    </lineage>
</organism>
<feature type="compositionally biased region" description="Basic residues" evidence="1">
    <location>
        <begin position="134"/>
        <end position="153"/>
    </location>
</feature>
<dbReference type="PROSITE" id="PS50096">
    <property type="entry name" value="IQ"/>
    <property type="match status" value="1"/>
</dbReference>
<evidence type="ECO:0000313" key="2">
    <source>
        <dbReference type="EMBL" id="CAI2383568.1"/>
    </source>
</evidence>
<proteinExistence type="predicted"/>
<reference evidence="2" key="1">
    <citation type="submission" date="2023-07" db="EMBL/GenBank/DDBJ databases">
        <authorList>
            <consortium name="AG Swart"/>
            <person name="Singh M."/>
            <person name="Singh A."/>
            <person name="Seah K."/>
            <person name="Emmerich C."/>
        </authorList>
    </citation>
    <scope>NUCLEOTIDE SEQUENCE</scope>
    <source>
        <strain evidence="2">DP1</strain>
    </source>
</reference>
<evidence type="ECO:0000256" key="1">
    <source>
        <dbReference type="SAM" id="MobiDB-lite"/>
    </source>
</evidence>
<feature type="compositionally biased region" description="Polar residues" evidence="1">
    <location>
        <begin position="78"/>
        <end position="91"/>
    </location>
</feature>
<protein>
    <submittedName>
        <fullName evidence="2">Uncharacterized protein</fullName>
    </submittedName>
</protein>
<gene>
    <name evidence="2" type="ORF">ECRASSUSDP1_LOCUS25073</name>
</gene>
<dbReference type="AlphaFoldDB" id="A0AAD1Y2L7"/>
<dbReference type="EMBL" id="CAMPGE010025850">
    <property type="protein sequence ID" value="CAI2383568.1"/>
    <property type="molecule type" value="Genomic_DNA"/>
</dbReference>
<accession>A0AAD1Y2L7</accession>
<comment type="caution">
    <text evidence="2">The sequence shown here is derived from an EMBL/GenBank/DDBJ whole genome shotgun (WGS) entry which is preliminary data.</text>
</comment>
<feature type="region of interest" description="Disordered" evidence="1">
    <location>
        <begin position="116"/>
        <end position="153"/>
    </location>
</feature>
<sequence>MEKHKTSTSEIYLGDLDSQLKKMQADGSLYTLSKANQIKNNIRNNNSSKKVSINDFSKKMYQKSRVQSKRGVAKQHSNKASANTSRKNLTYKSDLKSKSKGLQESYSCQTGFSLKNNPKYADPAEKKITQKPQGKVRKVKPSKSKKAEKHRKNHLTHLLRNDPKRFRILAFAQAIAATRIQRCFRAYKDSREEREKKKFEEAQLRIKTNYAKAVIRKYSLIFLLARKEKKEWLEYHQIYSMNEIVYIQTKWRALKSKPPKLNVKRFKGVFYAALLGWRIRRIMSYLKSIPEIREAFDFARLKNDCENNPTDTFSQRIIAQFPQKMLCFHEKFDDLSENAIWIKKPVGNLQSKPKKPFVKANSRKDNNFCKTMKPSRGTQKKDAKLVGSKAQSFKKPRKHITTNLEPNNPPKTNRKKPLEKQPKQTFKLSKINSSNSLFNNSGGNSKVTPREEVFIHVESSHKTNSKLRSPNVHLKDSKKRDFSTPKGLSFGLLAKKNAKDKKMKIHKQDQFDDSPKIEARRPVRTLLDAMPSPNNFRKSQDVQVYSSFRDHTEKDPTISVHKIDPKPFESSHNLQFGKMKKEIIRITPLQERRSQTRRLRASTITREEGAKPMKNSISLVSPNVEPEDKDIVNFTAIRPEKEAIKVIEVEENEQISTYSLFTKIITGALERLGGDDQLQLACLEECKNIIKLKNKDKKKSISKMHGSKLKSHLKKPLDQKQAAQNYEIIKTELENEYNDLLITE</sequence>
<feature type="region of interest" description="Disordered" evidence="1">
    <location>
        <begin position="63"/>
        <end position="96"/>
    </location>
</feature>
<dbReference type="Proteomes" id="UP001295684">
    <property type="component" value="Unassembled WGS sequence"/>
</dbReference>
<name>A0AAD1Y2L7_EUPCR</name>
<feature type="region of interest" description="Disordered" evidence="1">
    <location>
        <begin position="352"/>
        <end position="423"/>
    </location>
</feature>
<keyword evidence="3" id="KW-1185">Reference proteome</keyword>
<evidence type="ECO:0000313" key="3">
    <source>
        <dbReference type="Proteomes" id="UP001295684"/>
    </source>
</evidence>
<feature type="compositionally biased region" description="Basic residues" evidence="1">
    <location>
        <begin position="63"/>
        <end position="77"/>
    </location>
</feature>